<accession>A0A6L5XPF5</accession>
<name>A0A6L5XPF5_9BACT</name>
<dbReference type="SUPFAM" id="SSF56801">
    <property type="entry name" value="Acetyl-CoA synthetase-like"/>
    <property type="match status" value="1"/>
</dbReference>
<proteinExistence type="inferred from homology"/>
<dbReference type="GO" id="GO:0016878">
    <property type="term" value="F:acid-thiol ligase activity"/>
    <property type="evidence" value="ECO:0007669"/>
    <property type="project" value="UniProtKB-ARBA"/>
</dbReference>
<dbReference type="Proteomes" id="UP000477488">
    <property type="component" value="Unassembled WGS sequence"/>
</dbReference>
<evidence type="ECO:0000313" key="6">
    <source>
        <dbReference type="Proteomes" id="UP000477488"/>
    </source>
</evidence>
<dbReference type="PANTHER" id="PTHR43767">
    <property type="entry name" value="LONG-CHAIN-FATTY-ACID--COA LIGASE"/>
    <property type="match status" value="1"/>
</dbReference>
<dbReference type="InterPro" id="IPR020845">
    <property type="entry name" value="AMP-binding_CS"/>
</dbReference>
<dbReference type="AlphaFoldDB" id="A0A6L5XPF5"/>
<dbReference type="PROSITE" id="PS00455">
    <property type="entry name" value="AMP_BINDING"/>
    <property type="match status" value="1"/>
</dbReference>
<evidence type="ECO:0000256" key="1">
    <source>
        <dbReference type="ARBA" id="ARBA00006432"/>
    </source>
</evidence>
<evidence type="ECO:0000256" key="2">
    <source>
        <dbReference type="SAM" id="MobiDB-lite"/>
    </source>
</evidence>
<dbReference type="InterPro" id="IPR045851">
    <property type="entry name" value="AMP-bd_C_sf"/>
</dbReference>
<dbReference type="RefSeq" id="WP_154513005.1">
    <property type="nucleotide sequence ID" value="NZ_VUMH01000019.1"/>
</dbReference>
<feature type="compositionally biased region" description="Polar residues" evidence="2">
    <location>
        <begin position="567"/>
        <end position="577"/>
    </location>
</feature>
<feature type="region of interest" description="Disordered" evidence="2">
    <location>
        <begin position="554"/>
        <end position="593"/>
    </location>
</feature>
<evidence type="ECO:0000259" key="4">
    <source>
        <dbReference type="Pfam" id="PF13193"/>
    </source>
</evidence>
<sequence>MNTELYRPWFAHYEDFVPRTVEIWDKPLYSMLDVAAEAYPNRNALIFQNTRITYKTLRERAELFAGALRRMGLEPGQRVAVMLPNLPQTVIAFWGVIKAGAVVVMTNPLYMEKELLENMQDSGAEHMILLDLLWPRVAALRDRLPLRNFIVTNVGDALSFPLNWLYRFKQARQSGESIPYDNKNVFEWKTFCKGAQRHTEPIADPAHDPVMLQYTGGTTGQPKGVILTHANLGTNCRQVLDIINVTAETHHTFISLLPFFHVYGLTTGLIIPMALAATSLPLPRYVPQDVLRVITRHKATIFPGAPSVYISLLQQKDLARYDLKSIKICVSGSAPLPREIFRRFQEVTGAAILEGYGLTEASPITHINPLGRQGQKENSIGMPLPGTDARIVDMEGGSLTLPPGKMGELVIQGPQVMEGYWRRPDETASALRNGWLYTGDLATMDEDGYFYIVDRKKDMVLVGGYNVYPREVDEVLLEHPKIVEAVTVGISDDVRGEVLKAYVVPCPGESLGKADIVAWCRSKLAAYKVPRLVEFREELPKTIVGKVLRRVLREEEERKSDRRKNRQAGQKNASSATGAEPRQGTEQAARERL</sequence>
<dbReference type="InterPro" id="IPR050237">
    <property type="entry name" value="ATP-dep_AMP-bd_enzyme"/>
</dbReference>
<dbReference type="InterPro" id="IPR000873">
    <property type="entry name" value="AMP-dep_synth/lig_dom"/>
</dbReference>
<dbReference type="FunFam" id="3.40.50.12780:FF:000003">
    <property type="entry name" value="Long-chain-fatty-acid--CoA ligase FadD"/>
    <property type="match status" value="1"/>
</dbReference>
<dbReference type="Pfam" id="PF00501">
    <property type="entry name" value="AMP-binding"/>
    <property type="match status" value="1"/>
</dbReference>
<keyword evidence="6" id="KW-1185">Reference proteome</keyword>
<dbReference type="InterPro" id="IPR025110">
    <property type="entry name" value="AMP-bd_C"/>
</dbReference>
<dbReference type="Pfam" id="PF13193">
    <property type="entry name" value="AMP-binding_C"/>
    <property type="match status" value="1"/>
</dbReference>
<protein>
    <submittedName>
        <fullName evidence="5">Long-chain fatty acid--CoA ligase</fullName>
    </submittedName>
</protein>
<feature type="domain" description="AMP-dependent synthetase/ligase" evidence="3">
    <location>
        <begin position="33"/>
        <end position="421"/>
    </location>
</feature>
<gene>
    <name evidence="5" type="ORF">FYJ44_13475</name>
</gene>
<comment type="caution">
    <text evidence="5">The sequence shown here is derived from an EMBL/GenBank/DDBJ whole genome shotgun (WGS) entry which is preliminary data.</text>
</comment>
<keyword evidence="5" id="KW-0436">Ligase</keyword>
<dbReference type="PANTHER" id="PTHR43767:SF1">
    <property type="entry name" value="NONRIBOSOMAL PEPTIDE SYNTHASE PES1 (EUROFUNG)-RELATED"/>
    <property type="match status" value="1"/>
</dbReference>
<feature type="domain" description="AMP-binding enzyme C-terminal" evidence="4">
    <location>
        <begin position="471"/>
        <end position="546"/>
    </location>
</feature>
<dbReference type="Gene3D" id="3.40.50.12780">
    <property type="entry name" value="N-terminal domain of ligase-like"/>
    <property type="match status" value="1"/>
</dbReference>
<reference evidence="5 6" key="1">
    <citation type="submission" date="2019-09" db="EMBL/GenBank/DDBJ databases">
        <title>In-depth cultivation of the pig gut microbiome towards novel bacterial diversity and tailored functional studies.</title>
        <authorList>
            <person name="Wylensek D."/>
            <person name="Hitch T.C.A."/>
            <person name="Clavel T."/>
        </authorList>
    </citation>
    <scope>NUCLEOTIDE SEQUENCE [LARGE SCALE GENOMIC DNA]</scope>
    <source>
        <strain evidence="5 6">PG-178-WT-4</strain>
    </source>
</reference>
<dbReference type="InterPro" id="IPR042099">
    <property type="entry name" value="ANL_N_sf"/>
</dbReference>
<organism evidence="5 6">
    <name type="scientific">Desulfovibrio porci</name>
    <dbReference type="NCBI Taxonomy" id="2605782"/>
    <lineage>
        <taxon>Bacteria</taxon>
        <taxon>Pseudomonadati</taxon>
        <taxon>Thermodesulfobacteriota</taxon>
        <taxon>Desulfovibrionia</taxon>
        <taxon>Desulfovibrionales</taxon>
        <taxon>Desulfovibrionaceae</taxon>
        <taxon>Desulfovibrio</taxon>
    </lineage>
</organism>
<dbReference type="EMBL" id="VUMH01000019">
    <property type="protein sequence ID" value="MSS29012.1"/>
    <property type="molecule type" value="Genomic_DNA"/>
</dbReference>
<evidence type="ECO:0000259" key="3">
    <source>
        <dbReference type="Pfam" id="PF00501"/>
    </source>
</evidence>
<comment type="similarity">
    <text evidence="1">Belongs to the ATP-dependent AMP-binding enzyme family.</text>
</comment>
<dbReference type="Gene3D" id="3.30.300.30">
    <property type="match status" value="1"/>
</dbReference>
<dbReference type="CDD" id="cd05936">
    <property type="entry name" value="FC-FACS_FadD_like"/>
    <property type="match status" value="1"/>
</dbReference>
<evidence type="ECO:0000313" key="5">
    <source>
        <dbReference type="EMBL" id="MSS29012.1"/>
    </source>
</evidence>